<organism evidence="1 2">
    <name type="scientific">candidate division WWE3 bacterium</name>
    <dbReference type="NCBI Taxonomy" id="2053526"/>
    <lineage>
        <taxon>Bacteria</taxon>
        <taxon>Katanobacteria</taxon>
    </lineage>
</organism>
<evidence type="ECO:0000313" key="2">
    <source>
        <dbReference type="Proteomes" id="UP000590542"/>
    </source>
</evidence>
<accession>A0A7X9HTV7</accession>
<evidence type="ECO:0000313" key="1">
    <source>
        <dbReference type="EMBL" id="NMB91823.1"/>
    </source>
</evidence>
<protein>
    <submittedName>
        <fullName evidence="1">Uncharacterized protein</fullName>
    </submittedName>
</protein>
<proteinExistence type="predicted"/>
<name>A0A7X9HTV7_UNCKA</name>
<reference evidence="1 2" key="1">
    <citation type="journal article" date="2020" name="Biotechnol. Biofuels">
        <title>New insights from the biogas microbiome by comprehensive genome-resolved metagenomics of nearly 1600 species originating from multiple anaerobic digesters.</title>
        <authorList>
            <person name="Campanaro S."/>
            <person name="Treu L."/>
            <person name="Rodriguez-R L.M."/>
            <person name="Kovalovszki A."/>
            <person name="Ziels R.M."/>
            <person name="Maus I."/>
            <person name="Zhu X."/>
            <person name="Kougias P.G."/>
            <person name="Basile A."/>
            <person name="Luo G."/>
            <person name="Schluter A."/>
            <person name="Konstantinidis K.T."/>
            <person name="Angelidaki I."/>
        </authorList>
    </citation>
    <scope>NUCLEOTIDE SEQUENCE [LARGE SCALE GENOMIC DNA]</scope>
    <source>
        <strain evidence="1">AS27yjCOA_202</strain>
    </source>
</reference>
<gene>
    <name evidence="1" type="ORF">GYA37_03180</name>
</gene>
<dbReference type="Proteomes" id="UP000590542">
    <property type="component" value="Unassembled WGS sequence"/>
</dbReference>
<comment type="caution">
    <text evidence="1">The sequence shown here is derived from an EMBL/GenBank/DDBJ whole genome shotgun (WGS) entry which is preliminary data.</text>
</comment>
<dbReference type="AlphaFoldDB" id="A0A7X9HTV7"/>
<sequence>MKIEDLYKLLTKFQNDFLSFRHEMNEFRKDTKDELNKQSQTLIGIENTLTFYGDMYKINKDGIQALDKRITVLESI</sequence>
<dbReference type="EMBL" id="JAAZNV010000011">
    <property type="protein sequence ID" value="NMB91823.1"/>
    <property type="molecule type" value="Genomic_DNA"/>
</dbReference>